<dbReference type="STRING" id="142842.SAMN02745118_01851"/>
<dbReference type="GO" id="GO:0045881">
    <property type="term" value="P:positive regulation of sporulation resulting in formation of a cellular spore"/>
    <property type="evidence" value="ECO:0007669"/>
    <property type="project" value="TreeGrafter"/>
</dbReference>
<dbReference type="SUPFAM" id="SSF109709">
    <property type="entry name" value="KorB DNA-binding domain-like"/>
    <property type="match status" value="1"/>
</dbReference>
<evidence type="ECO:0000256" key="5">
    <source>
        <dbReference type="SAM" id="MobiDB-lite"/>
    </source>
</evidence>
<feature type="domain" description="ParB-like N-terminal" evidence="6">
    <location>
        <begin position="28"/>
        <end position="118"/>
    </location>
</feature>
<feature type="region of interest" description="Disordered" evidence="5">
    <location>
        <begin position="1"/>
        <end position="23"/>
    </location>
</feature>
<dbReference type="Proteomes" id="UP000190625">
    <property type="component" value="Unassembled WGS sequence"/>
</dbReference>
<dbReference type="Pfam" id="PF02195">
    <property type="entry name" value="ParB_N"/>
    <property type="match status" value="1"/>
</dbReference>
<dbReference type="RefSeq" id="WP_078810302.1">
    <property type="nucleotide sequence ID" value="NZ_FUWM01000015.1"/>
</dbReference>
<sequence>MSKKRLGRGLDALIPNGDSGSVPENEIKKIDINKIESNPYQPREEFNDELLEDLSYSIKEHGLIQPITVKEEEKGVYQLVAGERRWRAAKLAGLDKIAAVVQDYSPQQMMEVALIENLQREDLNPLEEAKAYQRLIEEFDLIQAEVAESVGKSRSTISNSLRLLNLAPKIQEYVSHETLTVGHARTLLALDTFKEQESVAKEIIENELSVRETERLIKELTSDEHEKEEVKKEIKEKDPNIIAIEDRLRKRLGTKVNINHGSDKGKIVIEYYSDEELARVLEHLDR</sequence>
<dbReference type="PANTHER" id="PTHR33375">
    <property type="entry name" value="CHROMOSOME-PARTITIONING PROTEIN PARB-RELATED"/>
    <property type="match status" value="1"/>
</dbReference>
<dbReference type="Gene3D" id="1.10.10.2830">
    <property type="match status" value="1"/>
</dbReference>
<dbReference type="GO" id="GO:0003677">
    <property type="term" value="F:DNA binding"/>
    <property type="evidence" value="ECO:0007669"/>
    <property type="project" value="UniProtKB-KW"/>
</dbReference>
<dbReference type="Pfam" id="PF17762">
    <property type="entry name" value="HTH_ParB"/>
    <property type="match status" value="1"/>
</dbReference>
<organism evidence="7 8">
    <name type="scientific">Selenihalanaerobacter shriftii</name>
    <dbReference type="NCBI Taxonomy" id="142842"/>
    <lineage>
        <taxon>Bacteria</taxon>
        <taxon>Bacillati</taxon>
        <taxon>Bacillota</taxon>
        <taxon>Clostridia</taxon>
        <taxon>Halanaerobiales</taxon>
        <taxon>Halobacteroidaceae</taxon>
        <taxon>Selenihalanaerobacter</taxon>
    </lineage>
</organism>
<dbReference type="AlphaFoldDB" id="A0A1T4NLS4"/>
<dbReference type="InterPro" id="IPR041468">
    <property type="entry name" value="HTH_ParB/Spo0J"/>
</dbReference>
<name>A0A1T4NLS4_9FIRM</name>
<comment type="similarity">
    <text evidence="2">Belongs to the ParB family.</text>
</comment>
<dbReference type="EMBL" id="FUWM01000015">
    <property type="protein sequence ID" value="SJZ80093.1"/>
    <property type="molecule type" value="Genomic_DNA"/>
</dbReference>
<dbReference type="GO" id="GO:0005694">
    <property type="term" value="C:chromosome"/>
    <property type="evidence" value="ECO:0007669"/>
    <property type="project" value="TreeGrafter"/>
</dbReference>
<keyword evidence="4" id="KW-0238">DNA-binding</keyword>
<gene>
    <name evidence="7" type="ORF">SAMN02745118_01851</name>
</gene>
<dbReference type="OrthoDB" id="9802051at2"/>
<reference evidence="8" key="1">
    <citation type="submission" date="2017-02" db="EMBL/GenBank/DDBJ databases">
        <authorList>
            <person name="Varghese N."/>
            <person name="Submissions S."/>
        </authorList>
    </citation>
    <scope>NUCLEOTIDE SEQUENCE [LARGE SCALE GENOMIC DNA]</scope>
    <source>
        <strain evidence="8">ATCC BAA-73</strain>
    </source>
</reference>
<accession>A0A1T4NLS4</accession>
<dbReference type="Gene3D" id="3.90.1530.30">
    <property type="match status" value="1"/>
</dbReference>
<evidence type="ECO:0000313" key="7">
    <source>
        <dbReference type="EMBL" id="SJZ80093.1"/>
    </source>
</evidence>
<dbReference type="InterPro" id="IPR036086">
    <property type="entry name" value="ParB/Sulfiredoxin_sf"/>
</dbReference>
<dbReference type="NCBIfam" id="TIGR00180">
    <property type="entry name" value="parB_part"/>
    <property type="match status" value="1"/>
</dbReference>
<dbReference type="SUPFAM" id="SSF110849">
    <property type="entry name" value="ParB/Sulfiredoxin"/>
    <property type="match status" value="1"/>
</dbReference>
<dbReference type="InterPro" id="IPR050336">
    <property type="entry name" value="Chromosome_partition/occlusion"/>
</dbReference>
<dbReference type="InterPro" id="IPR057240">
    <property type="entry name" value="ParB_dimer_C"/>
</dbReference>
<evidence type="ECO:0000256" key="1">
    <source>
        <dbReference type="ARBA" id="ARBA00004453"/>
    </source>
</evidence>
<evidence type="ECO:0000313" key="8">
    <source>
        <dbReference type="Proteomes" id="UP000190625"/>
    </source>
</evidence>
<evidence type="ECO:0000259" key="6">
    <source>
        <dbReference type="SMART" id="SM00470"/>
    </source>
</evidence>
<keyword evidence="8" id="KW-1185">Reference proteome</keyword>
<dbReference type="Pfam" id="PF23552">
    <property type="entry name" value="ParB_C"/>
    <property type="match status" value="1"/>
</dbReference>
<evidence type="ECO:0000256" key="3">
    <source>
        <dbReference type="ARBA" id="ARBA00022829"/>
    </source>
</evidence>
<evidence type="ECO:0000256" key="4">
    <source>
        <dbReference type="ARBA" id="ARBA00023125"/>
    </source>
</evidence>
<dbReference type="InterPro" id="IPR003115">
    <property type="entry name" value="ParB_N"/>
</dbReference>
<dbReference type="GO" id="GO:0007059">
    <property type="term" value="P:chromosome segregation"/>
    <property type="evidence" value="ECO:0007669"/>
    <property type="project" value="UniProtKB-KW"/>
</dbReference>
<evidence type="ECO:0000256" key="2">
    <source>
        <dbReference type="ARBA" id="ARBA00006295"/>
    </source>
</evidence>
<dbReference type="PANTHER" id="PTHR33375:SF1">
    <property type="entry name" value="CHROMOSOME-PARTITIONING PROTEIN PARB-RELATED"/>
    <property type="match status" value="1"/>
</dbReference>
<proteinExistence type="inferred from homology"/>
<dbReference type="InterPro" id="IPR004437">
    <property type="entry name" value="ParB/RepB/Spo0J"/>
</dbReference>
<comment type="subcellular location">
    <subcellularLocation>
        <location evidence="1">Cytoplasm</location>
        <location evidence="1">Nucleoid</location>
    </subcellularLocation>
</comment>
<dbReference type="GO" id="GO:0009295">
    <property type="term" value="C:nucleoid"/>
    <property type="evidence" value="ECO:0007669"/>
    <property type="project" value="UniProtKB-SubCell"/>
</dbReference>
<protein>
    <submittedName>
        <fullName evidence="7">Chromosome partitioning protein, ParB family</fullName>
    </submittedName>
</protein>
<dbReference type="FunFam" id="1.10.10.2830:FF:000001">
    <property type="entry name" value="Chromosome partitioning protein ParB"/>
    <property type="match status" value="1"/>
</dbReference>
<dbReference type="FunFam" id="3.90.1530.30:FF:000001">
    <property type="entry name" value="Chromosome partitioning protein ParB"/>
    <property type="match status" value="1"/>
</dbReference>
<dbReference type="CDD" id="cd16393">
    <property type="entry name" value="SPO0J_N"/>
    <property type="match status" value="1"/>
</dbReference>
<keyword evidence="3" id="KW-0159">Chromosome partition</keyword>
<dbReference type="SMART" id="SM00470">
    <property type="entry name" value="ParB"/>
    <property type="match status" value="1"/>
</dbReference>